<dbReference type="Gene3D" id="3.50.50.60">
    <property type="entry name" value="FAD/NAD(P)-binding domain"/>
    <property type="match status" value="2"/>
</dbReference>
<keyword evidence="1" id="KW-0001">2Fe-2S</keyword>
<accession>A0A835STM4</accession>
<keyword evidence="2" id="KW-0479">Metal-binding</keyword>
<dbReference type="SUPFAM" id="SSF51905">
    <property type="entry name" value="FAD/NAD(P)-binding domain"/>
    <property type="match status" value="1"/>
</dbReference>
<gene>
    <name evidence="9" type="ORF">HYH02_013400</name>
</gene>
<evidence type="ECO:0000256" key="5">
    <source>
        <dbReference type="ARBA" id="ARBA00023157"/>
    </source>
</evidence>
<feature type="region of interest" description="Disordered" evidence="7">
    <location>
        <begin position="155"/>
        <end position="180"/>
    </location>
</feature>
<dbReference type="Pfam" id="PF00355">
    <property type="entry name" value="Rieske"/>
    <property type="match status" value="1"/>
</dbReference>
<dbReference type="InterPro" id="IPR036188">
    <property type="entry name" value="FAD/NAD-bd_sf"/>
</dbReference>
<evidence type="ECO:0000256" key="3">
    <source>
        <dbReference type="ARBA" id="ARBA00023004"/>
    </source>
</evidence>
<reference evidence="9" key="1">
    <citation type="journal article" date="2020" name="bioRxiv">
        <title>Comparative genomics of Chlamydomonas.</title>
        <authorList>
            <person name="Craig R.J."/>
            <person name="Hasan A.R."/>
            <person name="Ness R.W."/>
            <person name="Keightley P.D."/>
        </authorList>
    </citation>
    <scope>NUCLEOTIDE SEQUENCE</scope>
    <source>
        <strain evidence="9">CCAP 11/173</strain>
    </source>
</reference>
<keyword evidence="3" id="KW-0408">Iron</keyword>
<evidence type="ECO:0000256" key="2">
    <source>
        <dbReference type="ARBA" id="ARBA00022723"/>
    </source>
</evidence>
<dbReference type="GO" id="GO:0051537">
    <property type="term" value="F:2 iron, 2 sulfur cluster binding"/>
    <property type="evidence" value="ECO:0007669"/>
    <property type="project" value="UniProtKB-KW"/>
</dbReference>
<dbReference type="Gene3D" id="3.30.9.10">
    <property type="entry name" value="D-Amino Acid Oxidase, subunit A, domain 2"/>
    <property type="match status" value="2"/>
</dbReference>
<dbReference type="Proteomes" id="UP000613740">
    <property type="component" value="Unassembled WGS sequence"/>
</dbReference>
<dbReference type="GO" id="GO:0005737">
    <property type="term" value="C:cytoplasm"/>
    <property type="evidence" value="ECO:0007669"/>
    <property type="project" value="TreeGrafter"/>
</dbReference>
<feature type="domain" description="Rieske" evidence="8">
    <location>
        <begin position="567"/>
        <end position="648"/>
    </location>
</feature>
<dbReference type="InterPro" id="IPR017941">
    <property type="entry name" value="Rieske_2Fe-2S"/>
</dbReference>
<evidence type="ECO:0000256" key="7">
    <source>
        <dbReference type="SAM" id="MobiDB-lite"/>
    </source>
</evidence>
<keyword evidence="10" id="KW-1185">Reference proteome</keyword>
<evidence type="ECO:0000256" key="6">
    <source>
        <dbReference type="SAM" id="Coils"/>
    </source>
</evidence>
<dbReference type="EMBL" id="JAEHOD010000074">
    <property type="protein sequence ID" value="KAG2431267.1"/>
    <property type="molecule type" value="Genomic_DNA"/>
</dbReference>
<proteinExistence type="predicted"/>
<evidence type="ECO:0000256" key="1">
    <source>
        <dbReference type="ARBA" id="ARBA00022714"/>
    </source>
</evidence>
<evidence type="ECO:0000256" key="4">
    <source>
        <dbReference type="ARBA" id="ARBA00023014"/>
    </source>
</evidence>
<dbReference type="GO" id="GO:0016020">
    <property type="term" value="C:membrane"/>
    <property type="evidence" value="ECO:0007669"/>
    <property type="project" value="InterPro"/>
</dbReference>
<dbReference type="InterPro" id="IPR006076">
    <property type="entry name" value="FAD-dep_OxRdtase"/>
</dbReference>
<dbReference type="PROSITE" id="PS51296">
    <property type="entry name" value="RIESKE"/>
    <property type="match status" value="1"/>
</dbReference>
<feature type="coiled-coil region" evidence="6">
    <location>
        <begin position="194"/>
        <end position="222"/>
    </location>
</feature>
<keyword evidence="6" id="KW-0175">Coiled coil</keyword>
<dbReference type="InterPro" id="IPR036922">
    <property type="entry name" value="Rieske_2Fe-2S_sf"/>
</dbReference>
<evidence type="ECO:0000313" key="10">
    <source>
        <dbReference type="Proteomes" id="UP000613740"/>
    </source>
</evidence>
<organism evidence="9 10">
    <name type="scientific">Chlamydomonas schloesseri</name>
    <dbReference type="NCBI Taxonomy" id="2026947"/>
    <lineage>
        <taxon>Eukaryota</taxon>
        <taxon>Viridiplantae</taxon>
        <taxon>Chlorophyta</taxon>
        <taxon>core chlorophytes</taxon>
        <taxon>Chlorophyceae</taxon>
        <taxon>CS clade</taxon>
        <taxon>Chlamydomonadales</taxon>
        <taxon>Chlamydomonadaceae</taxon>
        <taxon>Chlamydomonas</taxon>
    </lineage>
</organism>
<keyword evidence="5" id="KW-1015">Disulfide bond</keyword>
<dbReference type="GO" id="GO:0046872">
    <property type="term" value="F:metal ion binding"/>
    <property type="evidence" value="ECO:0007669"/>
    <property type="project" value="UniProtKB-KW"/>
</dbReference>
<dbReference type="SUPFAM" id="SSF50022">
    <property type="entry name" value="ISP domain"/>
    <property type="match status" value="1"/>
</dbReference>
<protein>
    <recommendedName>
        <fullName evidence="8">Rieske domain-containing protein</fullName>
    </recommendedName>
</protein>
<evidence type="ECO:0000313" key="9">
    <source>
        <dbReference type="EMBL" id="KAG2431267.1"/>
    </source>
</evidence>
<dbReference type="PANTHER" id="PTHR13847">
    <property type="entry name" value="SARCOSINE DEHYDROGENASE-RELATED"/>
    <property type="match status" value="1"/>
</dbReference>
<sequence length="688" mass="72015">MPPGHAHHDLAPAAASLPHSRKAPGPLRNPWGQDALRPRYPRLEQDVTADVVVVGAGLAGLSTAYRLLRAGKSVVVLESRVVGSGSAGRGMGMISPWIDDTYREVERTLGLEAARAVAASHRAAADFVSQLVKEEGIDCGLEQVEAAVAMQLAPAPASQHAGQQQQQQQPSGVSDRGGGEGLSAYMEQQLEWQRRQEARAARREEERAARALREELAACARAGVAGAHVGVRRRAGGEADELLLLPGGINLQPVRFLQGLAEAVARRGGRIYENSRAKGGKVTGPAGGRVQLLDAPYTATAIQAVVLATHSPINRNQLWIHDRQLPKRSYTLGIEVPKGSVPAHFRQAVALAPPHGSGLLGGLAGALLPAGLAASSASARKQQVSVRLAPLPAGHHIVLGEGGGGAASGASLESNKELLLVHGALHHQGHDEKQYGDPWGELEVWARERFPMSGRTLFCWSGSAYHPADLLGLYGRDPLDLSAPPVYVLTGHGGQEWTGALVGSGVVAGAIAGAPPPWAPVYRPARFVPGALGKYGTELALYFSTVAVSLLKHVVPRSLEDVAGLVAPAAVEERLEPGQGRVVQQGLLKVALYRDGEGRLHRRSAMCTHLGCCVEWNPLDSTFDCPCHGSQYDACGGCIHGPAVADLEDLGGPLAAAATGRPLLAIKTAAAAAAGATARRVAPPPQQQ</sequence>
<keyword evidence="4" id="KW-0411">Iron-sulfur</keyword>
<dbReference type="Pfam" id="PF01266">
    <property type="entry name" value="DAO"/>
    <property type="match status" value="1"/>
</dbReference>
<feature type="compositionally biased region" description="Low complexity" evidence="7">
    <location>
        <begin position="155"/>
        <end position="172"/>
    </location>
</feature>
<dbReference type="OrthoDB" id="429143at2759"/>
<dbReference type="AlphaFoldDB" id="A0A835STM4"/>
<name>A0A835STM4_9CHLO</name>
<comment type="caution">
    <text evidence="9">The sequence shown here is derived from an EMBL/GenBank/DDBJ whole genome shotgun (WGS) entry which is preliminary data.</text>
</comment>
<dbReference type="PANTHER" id="PTHR13847:SF281">
    <property type="entry name" value="FAD DEPENDENT OXIDOREDUCTASE DOMAIN-CONTAINING PROTEIN"/>
    <property type="match status" value="1"/>
</dbReference>
<dbReference type="Gene3D" id="2.102.10.10">
    <property type="entry name" value="Rieske [2Fe-2S] iron-sulphur domain"/>
    <property type="match status" value="1"/>
</dbReference>
<evidence type="ECO:0000259" key="8">
    <source>
        <dbReference type="PROSITE" id="PS51296"/>
    </source>
</evidence>
<dbReference type="InterPro" id="IPR005805">
    <property type="entry name" value="Rieske_Fe-S_prot_C"/>
</dbReference>
<dbReference type="PRINTS" id="PR00162">
    <property type="entry name" value="RIESKE"/>
</dbReference>